<feature type="transmembrane region" description="Helical" evidence="2">
    <location>
        <begin position="42"/>
        <end position="62"/>
    </location>
</feature>
<feature type="transmembrane region" description="Helical" evidence="2">
    <location>
        <begin position="361"/>
        <end position="383"/>
    </location>
</feature>
<gene>
    <name evidence="3" type="ORF">ACHAWU_000690</name>
</gene>
<feature type="compositionally biased region" description="Low complexity" evidence="1">
    <location>
        <begin position="1645"/>
        <end position="1676"/>
    </location>
</feature>
<dbReference type="EMBL" id="JALLBG020000200">
    <property type="protein sequence ID" value="KAL3759391.1"/>
    <property type="molecule type" value="Genomic_DNA"/>
</dbReference>
<evidence type="ECO:0000256" key="2">
    <source>
        <dbReference type="SAM" id="Phobius"/>
    </source>
</evidence>
<comment type="caution">
    <text evidence="3">The sequence shown here is derived from an EMBL/GenBank/DDBJ whole genome shotgun (WGS) entry which is preliminary data.</text>
</comment>
<protein>
    <submittedName>
        <fullName evidence="3">Uncharacterized protein</fullName>
    </submittedName>
</protein>
<evidence type="ECO:0000256" key="1">
    <source>
        <dbReference type="SAM" id="MobiDB-lite"/>
    </source>
</evidence>
<keyword evidence="2" id="KW-1133">Transmembrane helix</keyword>
<sequence>MDEFQIQDDLQPTSAICTVLGIGSSKCLSLINAINNLLLADVLYADIYLLIFATLLALLAVAQKFNVFTRPPPVPTKKLPRRPVLQVLFKPDDYVFGMATTAYQSSSSNGTVSGKIMSPGMKEHRHATTATEENEDEISLFSDDIASTSWTGEASRTLDNGVEKVVGESTSSSKQSKVGQGQGQAQSSRAKKAKQQPRKNAILHGLPDSFAPLLSSSDMEVVTNGLTADLIHAIHMQAQIRLRQGRHVIPLDKDERRPQFWFDSKNGSNDIILTDNSNMDSATVQKGCKVSASVTIGSERFSLDEDLDTTRATTSRSRPMVKSADLIFDPPLRLGNVAPTLLHFPNLFEDRALPKLRRMQVVGFIVEFLASLWFLLEKFLWLIESRCQVHLGRVKATPIFWGAVGTDGTTQWRLSLSFTGHLLLFDWIPFPFISFQLPAFIIPQPHALLEYLMTKQPLASARLRRENISDEKIAVAALNALDSWSSTVKAVVTPPAVEVDLTMAGGITLSFEMMHGREVANSRRESHAPPATVHRMTRDSSNESLISWVTNHTGAAASPTGRMHTKAFDSNSLMPWYFETSINGSISNDKIVLNVNRCLGRHEDETAAIPTRSMVTLSGSMVVCRASESTSVSDRRPSPGRVKRHLSSIANNDSPPIHALMLFPDTYVPKSSRSNKHLVEYDYAFDIGDETNIDAVSLSYGASHPMLKGGTIISCIMESIYAYGTIFAREGSVADPSEQLRKRNILRHLPALDFTAGIQNVYLPKQSINYFDDGNSRSIPEMEGGRLTFRALGGLDESMISQGSLNSTIIVREGIKCIADFGVSSFSSTSEIKVNEFPELEIFEGSKLCSFILGTFDGTVTCHLRPQTLVASSSSLGPNVFNPLEAYEIDFSGSTVSLRLKEASFNLDHRRVIVPTETTFAVKVQHSVVNMMFEGTTQCEVAWDFQGSSPVLQTTSPGKTPAQSDHEDRQQVSLLIKDLCHGRLNLDVSSVGGLSFTQASTTRENKVGLYDWKFFNAIVSPDDDSPARILDILHDKKTMHQLLAITKLINADIERALRYILTKVWRAKEIFDQEGISDPGQVIPGYKLARLVSLFLCEDTSQVDEVLPIIRRVVAGNGLDVIKAKELLRKHVEAYDEWAAEIDRGVKWAAVLLGPMSSIQQPIEETEVPPLSECIDPTRYDGIPTARELYQILQDKPQLPLAQSFSNLVSRIAPYMTLRQVHYVLHLRPSSHWQPFDLKRLRYVYSIKKKVHEISESYGGLSFMPQSFFVSIFLGEATRSSLRANANQSDDNDGMNIEAEKVNRRTALSVLRQRRIEESSRLIDEDVENFIMSPAGRVASMPKLTGFETITDFPVGSLPAASRVEDLLGDSLLGPQDIAVLLQAGLTSAMKGSTVVQLNQRMLLDLMASQPKSFAVAVLAELGNDGPRNLASALMALCDLDQGSFKEKHCINMHNLLESWLPGLKIPRREDYLAGGRWARQSFYDAVYSVAVSILDLSEGYIGLKLRIQQVRHHSERDPLPLPSEFSEDFKHQPPSKLASSIEVARGKIASADSLGRKAMVDLKQGNIVASECTEAIAAYKEAFAACSQVLSIDKLAFQADWFKTFYRRNYDALMVKSIFDNVMDDVDNVRVWMEALRRGSLGGDTSDSDIPNPSPPSGNNVLSSESPTTTTSSASPLNKAPISTTTDPFFTCPEKQAEQDLIDSIIDAIFYDENERDHIKYDPLVRLLISNEPGHYNFTIITAMGVITEGKKGLELQDAIKRLEEERGVKTIRADTGTARSIDYNATKIEEAVEMATKLNRPYGLVGYSQGCANEFNFESMMFSGTPDQQSVITSPECGLVCRQLLFSAANGSMHGPAAEAKVHQLITMCEDFFKYQQGYFSRAFISSMLEVLNDILDSAAFQKFLGGAKSFFPDALKAFWREAQHCPHIPTCVLRGVLEHHTTPESLEMICHLLSKQSGSILHDSQVHVYDAVGHPVYVKNRNARILKSTDMGGAIQRTHHWSPLSDEVEFVRTARDIQQASFDCAKDRHIFPWCDVNVRFGIVRYAESKEKSNGYTS</sequence>
<evidence type="ECO:0000313" key="3">
    <source>
        <dbReference type="EMBL" id="KAL3759391.1"/>
    </source>
</evidence>
<feature type="region of interest" description="Disordered" evidence="1">
    <location>
        <begin position="1643"/>
        <end position="1682"/>
    </location>
</feature>
<dbReference type="Proteomes" id="UP001530293">
    <property type="component" value="Unassembled WGS sequence"/>
</dbReference>
<keyword evidence="2" id="KW-0812">Transmembrane</keyword>
<accession>A0ABD3M5U7</accession>
<feature type="region of interest" description="Disordered" evidence="1">
    <location>
        <begin position="164"/>
        <end position="200"/>
    </location>
</feature>
<name>A0ABD3M5U7_9STRA</name>
<reference evidence="3 4" key="1">
    <citation type="submission" date="2024-10" db="EMBL/GenBank/DDBJ databases">
        <title>Updated reference genomes for cyclostephanoid diatoms.</title>
        <authorList>
            <person name="Roberts W.R."/>
            <person name="Alverson A.J."/>
        </authorList>
    </citation>
    <scope>NUCLEOTIDE SEQUENCE [LARGE SCALE GENOMIC DNA]</scope>
    <source>
        <strain evidence="3 4">AJA232-27</strain>
    </source>
</reference>
<evidence type="ECO:0000313" key="4">
    <source>
        <dbReference type="Proteomes" id="UP001530293"/>
    </source>
</evidence>
<organism evidence="3 4">
    <name type="scientific">Discostella pseudostelligera</name>
    <dbReference type="NCBI Taxonomy" id="259834"/>
    <lineage>
        <taxon>Eukaryota</taxon>
        <taxon>Sar</taxon>
        <taxon>Stramenopiles</taxon>
        <taxon>Ochrophyta</taxon>
        <taxon>Bacillariophyta</taxon>
        <taxon>Coscinodiscophyceae</taxon>
        <taxon>Thalassiosirophycidae</taxon>
        <taxon>Stephanodiscales</taxon>
        <taxon>Stephanodiscaceae</taxon>
        <taxon>Discostella</taxon>
    </lineage>
</organism>
<keyword evidence="2" id="KW-0472">Membrane</keyword>
<feature type="compositionally biased region" description="Low complexity" evidence="1">
    <location>
        <begin position="167"/>
        <end position="188"/>
    </location>
</feature>
<proteinExistence type="predicted"/>
<keyword evidence="4" id="KW-1185">Reference proteome</keyword>